<organism evidence="2 3">
    <name type="scientific">Oryza meyeriana var. granulata</name>
    <dbReference type="NCBI Taxonomy" id="110450"/>
    <lineage>
        <taxon>Eukaryota</taxon>
        <taxon>Viridiplantae</taxon>
        <taxon>Streptophyta</taxon>
        <taxon>Embryophyta</taxon>
        <taxon>Tracheophyta</taxon>
        <taxon>Spermatophyta</taxon>
        <taxon>Magnoliopsida</taxon>
        <taxon>Liliopsida</taxon>
        <taxon>Poales</taxon>
        <taxon>Poaceae</taxon>
        <taxon>BOP clade</taxon>
        <taxon>Oryzoideae</taxon>
        <taxon>Oryzeae</taxon>
        <taxon>Oryzinae</taxon>
        <taxon>Oryza</taxon>
        <taxon>Oryza meyeriana</taxon>
    </lineage>
</organism>
<evidence type="ECO:0000256" key="1">
    <source>
        <dbReference type="SAM" id="SignalP"/>
    </source>
</evidence>
<sequence length="64" mass="6712">MPQFTVGLKSVLLLGNADLIACCIETIVLPLGEDPPAITSVCLNHNGKILAASATDGMIHIYAY</sequence>
<dbReference type="PANTHER" id="PTHR47198">
    <property type="entry name" value="OS05G0299300 PROTEIN"/>
    <property type="match status" value="1"/>
</dbReference>
<accession>A0A6G1F655</accession>
<keyword evidence="3" id="KW-1185">Reference proteome</keyword>
<feature type="signal peptide" evidence="1">
    <location>
        <begin position="1"/>
        <end position="22"/>
    </location>
</feature>
<evidence type="ECO:0000313" key="3">
    <source>
        <dbReference type="Proteomes" id="UP000479710"/>
    </source>
</evidence>
<dbReference type="OrthoDB" id="538223at2759"/>
<evidence type="ECO:0000313" key="2">
    <source>
        <dbReference type="EMBL" id="KAF0932396.1"/>
    </source>
</evidence>
<keyword evidence="1" id="KW-0732">Signal</keyword>
<reference evidence="2 3" key="1">
    <citation type="submission" date="2019-11" db="EMBL/GenBank/DDBJ databases">
        <title>Whole genome sequence of Oryza granulata.</title>
        <authorList>
            <person name="Li W."/>
        </authorList>
    </citation>
    <scope>NUCLEOTIDE SEQUENCE [LARGE SCALE GENOMIC DNA]</scope>
    <source>
        <strain evidence="3">cv. Menghai</strain>
        <tissue evidence="2">Leaf</tissue>
    </source>
</reference>
<evidence type="ECO:0008006" key="4">
    <source>
        <dbReference type="Google" id="ProtNLM"/>
    </source>
</evidence>
<comment type="caution">
    <text evidence="2">The sequence shown here is derived from an EMBL/GenBank/DDBJ whole genome shotgun (WGS) entry which is preliminary data.</text>
</comment>
<dbReference type="SUPFAM" id="SSF50978">
    <property type="entry name" value="WD40 repeat-like"/>
    <property type="match status" value="1"/>
</dbReference>
<gene>
    <name evidence="2" type="ORF">E2562_010313</name>
</gene>
<feature type="chain" id="PRO_5026258764" description="Anaphase-promoting complex subunit 4 WD40 domain-containing protein" evidence="1">
    <location>
        <begin position="23"/>
        <end position="64"/>
    </location>
</feature>
<dbReference type="PANTHER" id="PTHR47198:SF1">
    <property type="entry name" value="WD REPEAT-CONTAINING PROTEIN 91-LIKE ISOFORM X1"/>
    <property type="match status" value="1"/>
</dbReference>
<proteinExistence type="predicted"/>
<dbReference type="EMBL" id="SPHZ02000001">
    <property type="protein sequence ID" value="KAF0932396.1"/>
    <property type="molecule type" value="Genomic_DNA"/>
</dbReference>
<name>A0A6G1F655_9ORYZ</name>
<dbReference type="InterPro" id="IPR036322">
    <property type="entry name" value="WD40_repeat_dom_sf"/>
</dbReference>
<dbReference type="AlphaFoldDB" id="A0A6G1F655"/>
<protein>
    <recommendedName>
        <fullName evidence="4">Anaphase-promoting complex subunit 4 WD40 domain-containing protein</fullName>
    </recommendedName>
</protein>
<dbReference type="Proteomes" id="UP000479710">
    <property type="component" value="Unassembled WGS sequence"/>
</dbReference>